<organism evidence="2 3">
    <name type="scientific">Brachionus calyciflorus</name>
    <dbReference type="NCBI Taxonomy" id="104777"/>
    <lineage>
        <taxon>Eukaryota</taxon>
        <taxon>Metazoa</taxon>
        <taxon>Spiralia</taxon>
        <taxon>Gnathifera</taxon>
        <taxon>Rotifera</taxon>
        <taxon>Eurotatoria</taxon>
        <taxon>Monogononta</taxon>
        <taxon>Pseudotrocha</taxon>
        <taxon>Ploima</taxon>
        <taxon>Brachionidae</taxon>
        <taxon>Brachionus</taxon>
    </lineage>
</organism>
<evidence type="ECO:0000313" key="3">
    <source>
        <dbReference type="Proteomes" id="UP000663879"/>
    </source>
</evidence>
<proteinExistence type="predicted"/>
<dbReference type="InterPro" id="IPR027417">
    <property type="entry name" value="P-loop_NTPase"/>
</dbReference>
<evidence type="ECO:0000313" key="2">
    <source>
        <dbReference type="EMBL" id="CAF0935549.1"/>
    </source>
</evidence>
<evidence type="ECO:0000259" key="1">
    <source>
        <dbReference type="Pfam" id="PF01712"/>
    </source>
</evidence>
<protein>
    <recommendedName>
        <fullName evidence="1">Deoxynucleoside kinase domain-containing protein</fullName>
    </recommendedName>
</protein>
<name>A0A814C3F8_9BILA</name>
<dbReference type="GO" id="GO:0005737">
    <property type="term" value="C:cytoplasm"/>
    <property type="evidence" value="ECO:0007669"/>
    <property type="project" value="TreeGrafter"/>
</dbReference>
<dbReference type="Gene3D" id="3.40.50.300">
    <property type="entry name" value="P-loop containing nucleotide triphosphate hydrolases"/>
    <property type="match status" value="1"/>
</dbReference>
<feature type="domain" description="Deoxynucleoside kinase" evidence="1">
    <location>
        <begin position="60"/>
        <end position="250"/>
    </location>
</feature>
<dbReference type="AlphaFoldDB" id="A0A814C3F8"/>
<dbReference type="OrthoDB" id="567086at2759"/>
<sequence>MNLFYDNSELNGDFVDENLKNFAEILNNLSENLQNVDTITELVNFYLDKYKHLFVGRKIISIDGNIGIGKTYFLKKLMLENKSLCLISEPVEYWSKIKCSKSYKNCLELYYESLNSKDSFFLFKFQLIVMVSKLLNIINKFSLNTDTVFISERCFLTDKWVFVKIAKAMYTEMQLEEYEKIHTKIIDELYLKTSLFFVYLNAETEEEEIGLCLYRIKQRNRDGEDKISEDYLIKIQKAYLELMSMSHSLAYIKNSVTIGQDFCIKPNIWNRLIEKLFE</sequence>
<dbReference type="GO" id="GO:0019136">
    <property type="term" value="F:deoxynucleoside kinase activity"/>
    <property type="evidence" value="ECO:0007669"/>
    <property type="project" value="TreeGrafter"/>
</dbReference>
<keyword evidence="3" id="KW-1185">Reference proteome</keyword>
<dbReference type="PANTHER" id="PTHR10513:SF35">
    <property type="entry name" value="DEOXYADENOSINE KINASE"/>
    <property type="match status" value="1"/>
</dbReference>
<dbReference type="Proteomes" id="UP000663879">
    <property type="component" value="Unassembled WGS sequence"/>
</dbReference>
<dbReference type="EMBL" id="CAJNOC010002478">
    <property type="protein sequence ID" value="CAF0935549.1"/>
    <property type="molecule type" value="Genomic_DNA"/>
</dbReference>
<accession>A0A814C3F8</accession>
<dbReference type="SUPFAM" id="SSF52540">
    <property type="entry name" value="P-loop containing nucleoside triphosphate hydrolases"/>
    <property type="match status" value="1"/>
</dbReference>
<dbReference type="PANTHER" id="PTHR10513">
    <property type="entry name" value="DEOXYNUCLEOSIDE KINASE"/>
    <property type="match status" value="1"/>
</dbReference>
<dbReference type="Pfam" id="PF01712">
    <property type="entry name" value="dNK"/>
    <property type="match status" value="1"/>
</dbReference>
<gene>
    <name evidence="2" type="ORF">OXX778_LOCUS13140</name>
</gene>
<dbReference type="InterPro" id="IPR031314">
    <property type="entry name" value="DNK_dom"/>
</dbReference>
<dbReference type="InterPro" id="IPR050566">
    <property type="entry name" value="Deoxyribonucleoside_kinase"/>
</dbReference>
<comment type="caution">
    <text evidence="2">The sequence shown here is derived from an EMBL/GenBank/DDBJ whole genome shotgun (WGS) entry which is preliminary data.</text>
</comment>
<reference evidence="2" key="1">
    <citation type="submission" date="2021-02" db="EMBL/GenBank/DDBJ databases">
        <authorList>
            <person name="Nowell W R."/>
        </authorList>
    </citation>
    <scope>NUCLEOTIDE SEQUENCE</scope>
    <source>
        <strain evidence="2">Ploen Becks lab</strain>
    </source>
</reference>